<dbReference type="PANTHER" id="PTHR42724">
    <property type="entry name" value="TETRAACYLDISACCHARIDE 4'-KINASE"/>
    <property type="match status" value="1"/>
</dbReference>
<evidence type="ECO:0000256" key="14">
    <source>
        <dbReference type="SAM" id="Phobius"/>
    </source>
</evidence>
<organism evidence="15 17">
    <name type="scientific">Francisella adeliensis</name>
    <dbReference type="NCBI Taxonomy" id="2007306"/>
    <lineage>
        <taxon>Bacteria</taxon>
        <taxon>Pseudomonadati</taxon>
        <taxon>Pseudomonadota</taxon>
        <taxon>Gammaproteobacteria</taxon>
        <taxon>Thiotrichales</taxon>
        <taxon>Francisellaceae</taxon>
        <taxon>Francisella</taxon>
    </lineage>
</organism>
<keyword evidence="10 13" id="KW-0067">ATP-binding</keyword>
<evidence type="ECO:0000256" key="3">
    <source>
        <dbReference type="ARBA" id="ARBA00012071"/>
    </source>
</evidence>
<dbReference type="UniPathway" id="UPA00359">
    <property type="reaction ID" value="UER00482"/>
</dbReference>
<keyword evidence="9 13" id="KW-0418">Kinase</keyword>
<evidence type="ECO:0000313" key="16">
    <source>
        <dbReference type="EMBL" id="QIW12696.1"/>
    </source>
</evidence>
<evidence type="ECO:0000313" key="18">
    <source>
        <dbReference type="Proteomes" id="UP000681131"/>
    </source>
</evidence>
<evidence type="ECO:0000256" key="1">
    <source>
        <dbReference type="ARBA" id="ARBA00002274"/>
    </source>
</evidence>
<feature type="transmembrane region" description="Helical" evidence="14">
    <location>
        <begin position="6"/>
        <end position="25"/>
    </location>
</feature>
<sequence>MLDKTWYSRSINLISFLLFPISFIFSKIAQRRKTKQLLEQYKSHIPVIIVGNISVGGTGKTPVVRKLAEQYLVQGKKVAIISRGYGAKSENYPFVVSVNTKPSECGDEPAMLYDAMRGEVPIVIGPKRVESVKLIEKKYPDTDVIISDDGLQHYKLGRDYEYCVVDATRMFGNQLCIPAGPLREPVERLKQVDQVVVIGELEGSDKDFLKSYNQKITQTKIKSLEFVNLLSKETLAIDNFYGKSVTAVAGIGNPDKFFTSLDGLGINIHHEKIFKDHHKYEEKDFSDIEVDDRVIMTYKDAIKCKDFANDNWWYLDIDLDVSNFLNCE</sequence>
<evidence type="ECO:0000256" key="5">
    <source>
        <dbReference type="ARBA" id="ARBA00022516"/>
    </source>
</evidence>
<dbReference type="Proteomes" id="UP000681131">
    <property type="component" value="Chromosome"/>
</dbReference>
<keyword evidence="14" id="KW-0472">Membrane</keyword>
<dbReference type="HAMAP" id="MF_00409">
    <property type="entry name" value="LpxK"/>
    <property type="match status" value="1"/>
</dbReference>
<evidence type="ECO:0000256" key="13">
    <source>
        <dbReference type="HAMAP-Rule" id="MF_00409"/>
    </source>
</evidence>
<accession>A0A2Z4Y0E3</accession>
<feature type="binding site" evidence="13">
    <location>
        <begin position="54"/>
        <end position="61"/>
    </location>
    <ligand>
        <name>ATP</name>
        <dbReference type="ChEBI" id="CHEBI:30616"/>
    </ligand>
</feature>
<dbReference type="InterPro" id="IPR003758">
    <property type="entry name" value="LpxK"/>
</dbReference>
<dbReference type="GO" id="GO:0005886">
    <property type="term" value="C:plasma membrane"/>
    <property type="evidence" value="ECO:0007669"/>
    <property type="project" value="TreeGrafter"/>
</dbReference>
<keyword evidence="18" id="KW-1185">Reference proteome</keyword>
<evidence type="ECO:0000256" key="10">
    <source>
        <dbReference type="ARBA" id="ARBA00022840"/>
    </source>
</evidence>
<keyword evidence="11 13" id="KW-0443">Lipid metabolism</keyword>
<dbReference type="SUPFAM" id="SSF52540">
    <property type="entry name" value="P-loop containing nucleoside triphosphate hydrolases"/>
    <property type="match status" value="1"/>
</dbReference>
<keyword evidence="7 13" id="KW-0808">Transferase</keyword>
<comment type="similarity">
    <text evidence="13">Belongs to the LpxK family.</text>
</comment>
<evidence type="ECO:0000256" key="9">
    <source>
        <dbReference type="ARBA" id="ARBA00022777"/>
    </source>
</evidence>
<dbReference type="EMBL" id="CP043424">
    <property type="protein sequence ID" value="QIW12696.1"/>
    <property type="molecule type" value="Genomic_DNA"/>
</dbReference>
<protein>
    <recommendedName>
        <fullName evidence="4 13">Tetraacyldisaccharide 4'-kinase</fullName>
        <ecNumber evidence="3 13">2.7.1.130</ecNumber>
    </recommendedName>
    <alternativeName>
        <fullName evidence="12 13">Lipid A 4'-kinase</fullName>
    </alternativeName>
</protein>
<reference evidence="15 17" key="1">
    <citation type="submission" date="2017-06" db="EMBL/GenBank/DDBJ databases">
        <title>Complete genome of Francisella adeliensis.</title>
        <authorList>
            <person name="Vallesi A."/>
            <person name="Sjodin A."/>
        </authorList>
    </citation>
    <scope>NUCLEOTIDE SEQUENCE [LARGE SCALE GENOMIC DNA]</scope>
    <source>
        <strain evidence="15 17">FDC440</strain>
    </source>
</reference>
<dbReference type="EC" id="2.7.1.130" evidence="3 13"/>
<evidence type="ECO:0000256" key="2">
    <source>
        <dbReference type="ARBA" id="ARBA00004870"/>
    </source>
</evidence>
<dbReference type="GO" id="GO:0009245">
    <property type="term" value="P:lipid A biosynthetic process"/>
    <property type="evidence" value="ECO:0007669"/>
    <property type="project" value="UniProtKB-UniRule"/>
</dbReference>
<evidence type="ECO:0000256" key="6">
    <source>
        <dbReference type="ARBA" id="ARBA00022556"/>
    </source>
</evidence>
<keyword evidence="8 13" id="KW-0547">Nucleotide-binding</keyword>
<name>A0A2Z4Y0E3_9GAMM</name>
<gene>
    <name evidence="13" type="primary">lpxK</name>
    <name evidence="15" type="ORF">CDH04_08590</name>
    <name evidence="16" type="ORF">FZC43_08595</name>
</gene>
<comment type="catalytic activity">
    <reaction evidence="13">
        <text>a lipid A disaccharide + ATP = a lipid IVA + ADP + H(+)</text>
        <dbReference type="Rhea" id="RHEA:67840"/>
        <dbReference type="ChEBI" id="CHEBI:15378"/>
        <dbReference type="ChEBI" id="CHEBI:30616"/>
        <dbReference type="ChEBI" id="CHEBI:176343"/>
        <dbReference type="ChEBI" id="CHEBI:176425"/>
        <dbReference type="ChEBI" id="CHEBI:456216"/>
        <dbReference type="EC" id="2.7.1.130"/>
    </reaction>
</comment>
<dbReference type="GO" id="GO:0009029">
    <property type="term" value="F:lipid-A 4'-kinase activity"/>
    <property type="evidence" value="ECO:0007669"/>
    <property type="project" value="UniProtKB-UniRule"/>
</dbReference>
<keyword evidence="6 13" id="KW-0441">Lipid A biosynthesis</keyword>
<dbReference type="OrthoDB" id="9766423at2"/>
<keyword evidence="14" id="KW-0812">Transmembrane</keyword>
<dbReference type="PANTHER" id="PTHR42724:SF1">
    <property type="entry name" value="TETRAACYLDISACCHARIDE 4'-KINASE, MITOCHONDRIAL-RELATED"/>
    <property type="match status" value="1"/>
</dbReference>
<dbReference type="GO" id="GO:0009244">
    <property type="term" value="P:lipopolysaccharide core region biosynthetic process"/>
    <property type="evidence" value="ECO:0007669"/>
    <property type="project" value="TreeGrafter"/>
</dbReference>
<dbReference type="EMBL" id="CP021781">
    <property type="protein sequence ID" value="AXA34449.1"/>
    <property type="molecule type" value="Genomic_DNA"/>
</dbReference>
<reference evidence="16 18" key="2">
    <citation type="submission" date="2019-08" db="EMBL/GenBank/DDBJ databases">
        <title>Complete genome sequences of Francisella adeliensis (FSC1325 and FSC1326).</title>
        <authorList>
            <person name="Ohrman C."/>
            <person name="Uneklint I."/>
            <person name="Vallesi A."/>
            <person name="Karlsson L."/>
            <person name="Sjodin A."/>
        </authorList>
    </citation>
    <scope>NUCLEOTIDE SEQUENCE [LARGE SCALE GENOMIC DNA]</scope>
    <source>
        <strain evidence="16 18">FSC1325</strain>
    </source>
</reference>
<proteinExistence type="inferred from homology"/>
<dbReference type="KEGG" id="fad:CDH04_08590"/>
<keyword evidence="14" id="KW-1133">Transmembrane helix</keyword>
<evidence type="ECO:0000256" key="4">
    <source>
        <dbReference type="ARBA" id="ARBA00016436"/>
    </source>
</evidence>
<dbReference type="AlphaFoldDB" id="A0A2Z4Y0E3"/>
<dbReference type="Pfam" id="PF02606">
    <property type="entry name" value="LpxK"/>
    <property type="match status" value="1"/>
</dbReference>
<dbReference type="Proteomes" id="UP000251120">
    <property type="component" value="Chromosome"/>
</dbReference>
<comment type="function">
    <text evidence="1 13">Transfers the gamma-phosphate of ATP to the 4'-position of a tetraacyldisaccharide 1-phosphate intermediate (termed DS-1-P) to form tetraacyldisaccharide 1,4'-bis-phosphate (lipid IVA).</text>
</comment>
<evidence type="ECO:0000256" key="7">
    <source>
        <dbReference type="ARBA" id="ARBA00022679"/>
    </source>
</evidence>
<evidence type="ECO:0000256" key="12">
    <source>
        <dbReference type="ARBA" id="ARBA00029757"/>
    </source>
</evidence>
<keyword evidence="5 13" id="KW-0444">Lipid biosynthesis</keyword>
<dbReference type="GO" id="GO:0005524">
    <property type="term" value="F:ATP binding"/>
    <property type="evidence" value="ECO:0007669"/>
    <property type="project" value="UniProtKB-UniRule"/>
</dbReference>
<dbReference type="InterPro" id="IPR027417">
    <property type="entry name" value="P-loop_NTPase"/>
</dbReference>
<dbReference type="RefSeq" id="WP_112870626.1">
    <property type="nucleotide sequence ID" value="NZ_CP021781.1"/>
</dbReference>
<evidence type="ECO:0000313" key="17">
    <source>
        <dbReference type="Proteomes" id="UP000251120"/>
    </source>
</evidence>
<dbReference type="NCBIfam" id="TIGR00682">
    <property type="entry name" value="lpxK"/>
    <property type="match status" value="1"/>
</dbReference>
<comment type="pathway">
    <text evidence="2 13">Glycolipid biosynthesis; lipid IV(A) biosynthesis; lipid IV(A) from (3R)-3-hydroxytetradecanoyl-[acyl-carrier-protein] and UDP-N-acetyl-alpha-D-glucosamine: step 6/6.</text>
</comment>
<evidence type="ECO:0000256" key="11">
    <source>
        <dbReference type="ARBA" id="ARBA00023098"/>
    </source>
</evidence>
<evidence type="ECO:0000313" key="15">
    <source>
        <dbReference type="EMBL" id="AXA34449.1"/>
    </source>
</evidence>
<evidence type="ECO:0000256" key="8">
    <source>
        <dbReference type="ARBA" id="ARBA00022741"/>
    </source>
</evidence>